<dbReference type="SMART" id="SM00225">
    <property type="entry name" value="BTB"/>
    <property type="match status" value="1"/>
</dbReference>
<name>A0ABR3APC2_PHYBL</name>
<evidence type="ECO:0000313" key="6">
    <source>
        <dbReference type="Proteomes" id="UP001448207"/>
    </source>
</evidence>
<keyword evidence="6" id="KW-1185">Reference proteome</keyword>
<dbReference type="Proteomes" id="UP001448207">
    <property type="component" value="Unassembled WGS sequence"/>
</dbReference>
<dbReference type="SUPFAM" id="SSF117281">
    <property type="entry name" value="Kelch motif"/>
    <property type="match status" value="1"/>
</dbReference>
<protein>
    <recommendedName>
        <fullName evidence="4">BTB domain-containing protein</fullName>
    </recommendedName>
</protein>
<dbReference type="EMBL" id="JBCLYO010000022">
    <property type="protein sequence ID" value="KAL0079277.1"/>
    <property type="molecule type" value="Genomic_DNA"/>
</dbReference>
<dbReference type="PROSITE" id="PS50097">
    <property type="entry name" value="BTB"/>
    <property type="match status" value="1"/>
</dbReference>
<dbReference type="CDD" id="cd18186">
    <property type="entry name" value="BTB_POZ_ZBTB_KLHL-like"/>
    <property type="match status" value="1"/>
</dbReference>
<accession>A0ABR3APC2</accession>
<dbReference type="InterPro" id="IPR015915">
    <property type="entry name" value="Kelch-typ_b-propeller"/>
</dbReference>
<keyword evidence="1" id="KW-0880">Kelch repeat</keyword>
<dbReference type="Pfam" id="PF00651">
    <property type="entry name" value="BTB"/>
    <property type="match status" value="1"/>
</dbReference>
<reference evidence="5 6" key="1">
    <citation type="submission" date="2024-04" db="EMBL/GenBank/DDBJ databases">
        <title>Symmetric and asymmetric DNA N6-adenine methylation regulates different biological responses in Mucorales.</title>
        <authorList>
            <consortium name="Lawrence Berkeley National Laboratory"/>
            <person name="Lax C."/>
            <person name="Mondo S.J."/>
            <person name="Osorio-Concepcion M."/>
            <person name="Muszewska A."/>
            <person name="Corrochano-Luque M."/>
            <person name="Gutierrez G."/>
            <person name="Riley R."/>
            <person name="Lipzen A."/>
            <person name="Guo J."/>
            <person name="Hundley H."/>
            <person name="Amirebrahimi M."/>
            <person name="Ng V."/>
            <person name="Lorenzo-Gutierrez D."/>
            <person name="Binder U."/>
            <person name="Yang J."/>
            <person name="Song Y."/>
            <person name="Canovas D."/>
            <person name="Navarro E."/>
            <person name="Freitag M."/>
            <person name="Gabaldon T."/>
            <person name="Grigoriev I.V."/>
            <person name="Corrochano L.M."/>
            <person name="Nicolas F.E."/>
            <person name="Garre V."/>
        </authorList>
    </citation>
    <scope>NUCLEOTIDE SEQUENCE [LARGE SCALE GENOMIC DNA]</scope>
    <source>
        <strain evidence="5 6">L51</strain>
    </source>
</reference>
<evidence type="ECO:0000313" key="5">
    <source>
        <dbReference type="EMBL" id="KAL0079277.1"/>
    </source>
</evidence>
<organism evidence="5 6">
    <name type="scientific">Phycomyces blakesleeanus</name>
    <dbReference type="NCBI Taxonomy" id="4837"/>
    <lineage>
        <taxon>Eukaryota</taxon>
        <taxon>Fungi</taxon>
        <taxon>Fungi incertae sedis</taxon>
        <taxon>Mucoromycota</taxon>
        <taxon>Mucoromycotina</taxon>
        <taxon>Mucoromycetes</taxon>
        <taxon>Mucorales</taxon>
        <taxon>Phycomycetaceae</taxon>
        <taxon>Phycomyces</taxon>
    </lineage>
</organism>
<dbReference type="InterPro" id="IPR011333">
    <property type="entry name" value="SKP1/BTB/POZ_sf"/>
</dbReference>
<evidence type="ECO:0000256" key="3">
    <source>
        <dbReference type="SAM" id="MobiDB-lite"/>
    </source>
</evidence>
<dbReference type="Pfam" id="PF24681">
    <property type="entry name" value="Kelch_KLHDC2_KLHL20_DRC7"/>
    <property type="match status" value="1"/>
</dbReference>
<feature type="region of interest" description="Disordered" evidence="3">
    <location>
        <begin position="650"/>
        <end position="695"/>
    </location>
</feature>
<dbReference type="Gene3D" id="2.120.10.80">
    <property type="entry name" value="Kelch-type beta propeller"/>
    <property type="match status" value="1"/>
</dbReference>
<dbReference type="PANTHER" id="PTHR43503">
    <property type="entry name" value="MCG48959-RELATED"/>
    <property type="match status" value="1"/>
</dbReference>
<dbReference type="InterPro" id="IPR000210">
    <property type="entry name" value="BTB/POZ_dom"/>
</dbReference>
<comment type="caution">
    <text evidence="5">The sequence shown here is derived from an EMBL/GenBank/DDBJ whole genome shotgun (WGS) entry which is preliminary data.</text>
</comment>
<feature type="compositionally biased region" description="Low complexity" evidence="3">
    <location>
        <begin position="608"/>
        <end position="634"/>
    </location>
</feature>
<evidence type="ECO:0000256" key="2">
    <source>
        <dbReference type="ARBA" id="ARBA00022737"/>
    </source>
</evidence>
<keyword evidence="2" id="KW-0677">Repeat</keyword>
<dbReference type="PANTHER" id="PTHR43503:SF2">
    <property type="entry name" value="NEGATIVE REGULATOR OF SPORULATION MDS3-RELATED"/>
    <property type="match status" value="1"/>
</dbReference>
<evidence type="ECO:0000259" key="4">
    <source>
        <dbReference type="PROSITE" id="PS50097"/>
    </source>
</evidence>
<feature type="region of interest" description="Disordered" evidence="3">
    <location>
        <begin position="608"/>
        <end position="635"/>
    </location>
</feature>
<evidence type="ECO:0000256" key="1">
    <source>
        <dbReference type="ARBA" id="ARBA00022441"/>
    </source>
</evidence>
<dbReference type="SUPFAM" id="SSF54695">
    <property type="entry name" value="POZ domain"/>
    <property type="match status" value="1"/>
</dbReference>
<sequence length="695" mass="77958">MSATRTPYRPSLADFTTETRQTTGDIPPALVGASTTFVNNAVYVFGGRLATNHQITNHLYILNLNTYVWTRHFAAPDSAHPPQPRHFHSMSVHKNQYLVLFGGMGYASSRKRLEQNENICSLRDVCLFDTKSLSWITCEVRPSLFTPQARYAHLSVCANDKLIIMGGQDVGNRYVHEISVFDLITFAWVQCSPLDKPYGTYRAIAFCPPTKDIAMFKSALYYPEKPKKNFSLTAAETMASNDPTLDVDLTMCVYSNYNFTNVTRDLQLLYPLRTQATVEYHDRSTQMSGSVLPPGLRFPTGRVIGHHFILIGTYLSPTQHAFHIWALNLVNLTWRRIDAGSALNTGSWNQGFLHEDRRKVYVLGNKSQDLLKDYHGRRMNFEHLTVVDLESYGIYPLPHAIYSSTAQAIGLEMLNETMVADSELLTSDNVWVPVNSAVLSCRWPFFAKLMSQEEPRTASNQERCYLRFPENHAVAVAFLQFIYTGHLMTAQQQNPQILSRLLILADMYQVPRLKELATHAMHQNLTITTARLIYETAALTYQISLQVRALRVMLSSRKVLHEAVNQPGGLTGLDTAESSFLPSPSNGSMSPGFSSLVSRPSHDDTYFSRSFSMDSSSDETAPISPSASSPTSTPFFGIRRAMQPVMIPARSMSTDPSDFGPMSYLYSPRRMAKSASRSNTQPSSPTMRPVPATLR</sequence>
<gene>
    <name evidence="5" type="ORF">J3Q64DRAFT_1761879</name>
</gene>
<feature type="domain" description="BTB" evidence="4">
    <location>
        <begin position="420"/>
        <end position="491"/>
    </location>
</feature>
<dbReference type="Gene3D" id="3.30.710.10">
    <property type="entry name" value="Potassium Channel Kv1.1, Chain A"/>
    <property type="match status" value="1"/>
</dbReference>
<feature type="compositionally biased region" description="Polar residues" evidence="3">
    <location>
        <begin position="675"/>
        <end position="686"/>
    </location>
</feature>
<proteinExistence type="predicted"/>